<dbReference type="Gene3D" id="4.10.240.10">
    <property type="entry name" value="Zn(2)-C6 fungal-type DNA-binding domain"/>
    <property type="match status" value="1"/>
</dbReference>
<gene>
    <name evidence="6" type="ORF">Amon01_000180900</name>
</gene>
<dbReference type="PANTHER" id="PTHR46910:SF23">
    <property type="entry name" value="THIAMINE REPRESSIBLE GENES REGULATORY PROTEIN THI1"/>
    <property type="match status" value="1"/>
</dbReference>
<feature type="transmembrane region" description="Helical" evidence="4">
    <location>
        <begin position="720"/>
        <end position="741"/>
    </location>
</feature>
<feature type="region of interest" description="Disordered" evidence="3">
    <location>
        <begin position="924"/>
        <end position="952"/>
    </location>
</feature>
<keyword evidence="7" id="KW-1185">Reference proteome</keyword>
<feature type="compositionally biased region" description="Polar residues" evidence="3">
    <location>
        <begin position="889"/>
        <end position="899"/>
    </location>
</feature>
<dbReference type="Proteomes" id="UP001165063">
    <property type="component" value="Unassembled WGS sequence"/>
</dbReference>
<evidence type="ECO:0000256" key="2">
    <source>
        <dbReference type="ARBA" id="ARBA00023242"/>
    </source>
</evidence>
<dbReference type="InterPro" id="IPR036864">
    <property type="entry name" value="Zn2-C6_fun-type_DNA-bd_sf"/>
</dbReference>
<feature type="transmembrane region" description="Helical" evidence="4">
    <location>
        <begin position="660"/>
        <end position="677"/>
    </location>
</feature>
<feature type="compositionally biased region" description="Low complexity" evidence="3">
    <location>
        <begin position="871"/>
        <end position="883"/>
    </location>
</feature>
<dbReference type="OrthoDB" id="3364175at2759"/>
<feature type="region of interest" description="Disordered" evidence="3">
    <location>
        <begin position="126"/>
        <end position="224"/>
    </location>
</feature>
<dbReference type="InterPro" id="IPR050987">
    <property type="entry name" value="AtrR-like"/>
</dbReference>
<keyword evidence="2" id="KW-0539">Nucleus</keyword>
<dbReference type="GO" id="GO:0008270">
    <property type="term" value="F:zinc ion binding"/>
    <property type="evidence" value="ECO:0007669"/>
    <property type="project" value="InterPro"/>
</dbReference>
<dbReference type="GO" id="GO:0003677">
    <property type="term" value="F:DNA binding"/>
    <property type="evidence" value="ECO:0007669"/>
    <property type="project" value="InterPro"/>
</dbReference>
<dbReference type="SMART" id="SM00066">
    <property type="entry name" value="GAL4"/>
    <property type="match status" value="1"/>
</dbReference>
<dbReference type="PANTHER" id="PTHR46910">
    <property type="entry name" value="TRANSCRIPTION FACTOR PDR1"/>
    <property type="match status" value="1"/>
</dbReference>
<dbReference type="CDD" id="cd12148">
    <property type="entry name" value="fungal_TF_MHR"/>
    <property type="match status" value="1"/>
</dbReference>
<dbReference type="GO" id="GO:0006351">
    <property type="term" value="P:DNA-templated transcription"/>
    <property type="evidence" value="ECO:0007669"/>
    <property type="project" value="InterPro"/>
</dbReference>
<dbReference type="Pfam" id="PF04082">
    <property type="entry name" value="Fungal_trans"/>
    <property type="match status" value="1"/>
</dbReference>
<keyword evidence="4" id="KW-0812">Transmembrane</keyword>
<keyword evidence="4" id="KW-0472">Membrane</keyword>
<feature type="region of interest" description="Disordered" evidence="3">
    <location>
        <begin position="852"/>
        <end position="910"/>
    </location>
</feature>
<feature type="compositionally biased region" description="Low complexity" evidence="3">
    <location>
        <begin position="925"/>
        <end position="952"/>
    </location>
</feature>
<dbReference type="CDD" id="cd00067">
    <property type="entry name" value="GAL4"/>
    <property type="match status" value="1"/>
</dbReference>
<feature type="compositionally biased region" description="Basic and acidic residues" evidence="3">
    <location>
        <begin position="156"/>
        <end position="178"/>
    </location>
</feature>
<accession>A0A9W6YTA5</accession>
<keyword evidence="4" id="KW-1133">Transmembrane helix</keyword>
<dbReference type="EMBL" id="BSXU01000587">
    <property type="protein sequence ID" value="GMG21195.1"/>
    <property type="molecule type" value="Genomic_DNA"/>
</dbReference>
<dbReference type="GO" id="GO:0000981">
    <property type="term" value="F:DNA-binding transcription factor activity, RNA polymerase II-specific"/>
    <property type="evidence" value="ECO:0007669"/>
    <property type="project" value="InterPro"/>
</dbReference>
<dbReference type="InterPro" id="IPR007219">
    <property type="entry name" value="XnlR_reg_dom"/>
</dbReference>
<dbReference type="InterPro" id="IPR001138">
    <property type="entry name" value="Zn2Cys6_DnaBD"/>
</dbReference>
<proteinExistence type="predicted"/>
<reference evidence="6" key="1">
    <citation type="submission" date="2023-04" db="EMBL/GenBank/DDBJ databases">
        <title>Ambrosiozyma monospora NBRC 1965.</title>
        <authorList>
            <person name="Ichikawa N."/>
            <person name="Sato H."/>
            <person name="Tonouchi N."/>
        </authorList>
    </citation>
    <scope>NUCLEOTIDE SEQUENCE</scope>
    <source>
        <strain evidence="6">NBRC 1965</strain>
    </source>
</reference>
<evidence type="ECO:0000256" key="1">
    <source>
        <dbReference type="ARBA" id="ARBA00022723"/>
    </source>
</evidence>
<feature type="domain" description="Zn(2)-C6 fungal-type" evidence="5">
    <location>
        <begin position="28"/>
        <end position="67"/>
    </location>
</feature>
<feature type="compositionally biased region" description="Basic residues" evidence="3">
    <location>
        <begin position="852"/>
        <end position="865"/>
    </location>
</feature>
<organism evidence="6 7">
    <name type="scientific">Ambrosiozyma monospora</name>
    <name type="common">Yeast</name>
    <name type="synonym">Endomycopsis monosporus</name>
    <dbReference type="NCBI Taxonomy" id="43982"/>
    <lineage>
        <taxon>Eukaryota</taxon>
        <taxon>Fungi</taxon>
        <taxon>Dikarya</taxon>
        <taxon>Ascomycota</taxon>
        <taxon>Saccharomycotina</taxon>
        <taxon>Pichiomycetes</taxon>
        <taxon>Pichiales</taxon>
        <taxon>Pichiaceae</taxon>
        <taxon>Ambrosiozyma</taxon>
    </lineage>
</organism>
<dbReference type="SUPFAM" id="SSF57701">
    <property type="entry name" value="Zn2/Cys6 DNA-binding domain"/>
    <property type="match status" value="1"/>
</dbReference>
<dbReference type="PROSITE" id="PS50048">
    <property type="entry name" value="ZN2_CY6_FUNGAL_2"/>
    <property type="match status" value="1"/>
</dbReference>
<comment type="caution">
    <text evidence="6">The sequence shown here is derived from an EMBL/GenBank/DDBJ whole genome shotgun (WGS) entry which is preliminary data.</text>
</comment>
<evidence type="ECO:0000259" key="5">
    <source>
        <dbReference type="PROSITE" id="PS50048"/>
    </source>
</evidence>
<evidence type="ECO:0000313" key="7">
    <source>
        <dbReference type="Proteomes" id="UP001165063"/>
    </source>
</evidence>
<name>A0A9W6YTA5_AMBMO</name>
<keyword evidence="1" id="KW-0479">Metal-binding</keyword>
<dbReference type="AlphaFoldDB" id="A0A9W6YTA5"/>
<evidence type="ECO:0000313" key="6">
    <source>
        <dbReference type="EMBL" id="GMG21195.1"/>
    </source>
</evidence>
<feature type="compositionally biased region" description="Low complexity" evidence="3">
    <location>
        <begin position="185"/>
        <end position="197"/>
    </location>
</feature>
<sequence length="1028" mass="116542">MCSASPSTKLQSKRRIVPTESRKRALFSCDRCKLRKTKCKRIQNNDLKYDNITPCVQCTKAGVACTTSIPRKKRFYGPIENISLHYKCLLALATGLFPDKDIYNIEELIELGRSFKFEMPSIDSNEEIQGLKHPDDVPASGGGTKRSKKKQPSSMETKDDHQDKKIKLEDDGKILKKEEEEDKGTVSLTSKSQSSKSKTFEEMEASEASKAFKIEDDGNESSEPLTMVVKNPVSKSKPIVQEHVVKISKSQVHISEPPKLPPNIKIRPNNNYDKERLIMDRFGHTHFIGNFGTASLLNGLCDIIIKRSYNLKPPTSTQDIRDSSVQTITSENEPVYQYPTHLYNLDTININRFPLINLIPKDEADGYVKVFFENVHPYYFIFIKEKFQERYKIFWDEINKTDKHDDSASDSSSTACPLGISSAEICCIYMVLILGSRFQEFSNSNKTSNVNMKQSALNNASLDSELIGRYIDIIKLSLSDIVLTPTIDGIRLLILFSVYLSSIKVRESGYCLMQLAAIQCKSLGLHRKFIVGKFTNERADEMKRILFSLAKSETTLCCSLGRASAIPWEEIDIDLPLLNDENDDLFKTYYFMSVKLTMIIFEILDYKKQTQKEPLSLVSIEKALTFQKKLENFWDRLPDNWKNYKSLPIRRYKPKLHIQYHYYFITLTLPMFLNIVSTQSSVVKKDDPIMPLLVNGIKSACQTAEIVTYTDSTGFFNGTIYYDVFYSYNAIMTLTLTYILFKSSKVSKRVKSTLDLEYLDKEHNINFQNLLNSINLIRKLILNNLDKIDGTMRRISDIIETLLEDLGIIQLLVKEYGAVPSNVRMIEDRTETGKTSVTASIPGSYRRLKFNLNGHHHRHTKKKRTASAVPSSSHQSNLSTSTSVAGDAVTSTGVNSNAAEGSYDDHKSSINVKKSILHQDKATMQTEQLQQHQPLPQVQETQQPQIQKQQPQIQKQQPLSHIHNAHVSITSSDSLPRTQGIPIARASSEVIQPTAHFASATGLQPQEVAQSFTTRYCSSSTKILLLIV</sequence>
<evidence type="ECO:0000256" key="4">
    <source>
        <dbReference type="SAM" id="Phobius"/>
    </source>
</evidence>
<evidence type="ECO:0000256" key="3">
    <source>
        <dbReference type="SAM" id="MobiDB-lite"/>
    </source>
</evidence>
<protein>
    <submittedName>
        <fullName evidence="6">Unnamed protein product</fullName>
    </submittedName>
</protein>